<comment type="similarity">
    <text evidence="9">Belongs to the glycosyltransferase 9 family.</text>
</comment>
<evidence type="ECO:0000256" key="9">
    <source>
        <dbReference type="ARBA" id="ARBA00043995"/>
    </source>
</evidence>
<dbReference type="PANTHER" id="PTHR30160:SF19">
    <property type="entry name" value="LIPOPOLYSACCHARIDE HEPTOSYLTRANSFERASE 1"/>
    <property type="match status" value="1"/>
</dbReference>
<dbReference type="NCBIfam" id="TIGR02193">
    <property type="entry name" value="heptsyl_trn_I"/>
    <property type="match status" value="1"/>
</dbReference>
<evidence type="ECO:0000256" key="2">
    <source>
        <dbReference type="ARBA" id="ARBA00004713"/>
    </source>
</evidence>
<dbReference type="CDD" id="cd03789">
    <property type="entry name" value="GT9_LPS_heptosyltransferase"/>
    <property type="match status" value="1"/>
</dbReference>
<evidence type="ECO:0000313" key="15">
    <source>
        <dbReference type="Proteomes" id="UP000008332"/>
    </source>
</evidence>
<evidence type="ECO:0000256" key="12">
    <source>
        <dbReference type="ARBA" id="ARBA00044330"/>
    </source>
</evidence>
<dbReference type="EC" id="2.4.99.23" evidence="10"/>
<dbReference type="HOGENOM" id="CLU_038371_6_0_4"/>
<evidence type="ECO:0000256" key="11">
    <source>
        <dbReference type="ARBA" id="ARBA00044190"/>
    </source>
</evidence>
<gene>
    <name evidence="14" type="ordered locus">Rfer_2998</name>
</gene>
<evidence type="ECO:0000256" key="8">
    <source>
        <dbReference type="ARBA" id="ARBA00023136"/>
    </source>
</evidence>
<reference evidence="15" key="1">
    <citation type="submission" date="2006-02" db="EMBL/GenBank/DDBJ databases">
        <title>Complete sequence of chromosome of Rhodoferax ferrireducens DSM 15236.</title>
        <authorList>
            <person name="Copeland A."/>
            <person name="Lucas S."/>
            <person name="Lapidus A."/>
            <person name="Barry K."/>
            <person name="Detter J.C."/>
            <person name="Glavina del Rio T."/>
            <person name="Hammon N."/>
            <person name="Israni S."/>
            <person name="Pitluck S."/>
            <person name="Brettin T."/>
            <person name="Bruce D."/>
            <person name="Han C."/>
            <person name="Tapia R."/>
            <person name="Gilna P."/>
            <person name="Kiss H."/>
            <person name="Schmutz J."/>
            <person name="Larimer F."/>
            <person name="Land M."/>
            <person name="Kyrpides N."/>
            <person name="Ivanova N."/>
            <person name="Richardson P."/>
        </authorList>
    </citation>
    <scope>NUCLEOTIDE SEQUENCE [LARGE SCALE GENOMIC DNA]</scope>
    <source>
        <strain evidence="15">ATCC BAA-621 / DSM 15236 / T118</strain>
    </source>
</reference>
<comment type="catalytic activity">
    <reaction evidence="13">
        <text>an alpha-Kdo-(2-&gt;4)-alpha-Kdo-(2-&gt;6)-lipid A + ADP-L-glycero-beta-D-manno-heptose = an L-alpha-D-Hep-(1-&gt;5)-[alpha-Kdo-(2-&gt;4)]-alpha-Kdo-(2-&gt;6)-lipid A + ADP + H(+)</text>
        <dbReference type="Rhea" id="RHEA:74067"/>
        <dbReference type="ChEBI" id="CHEBI:15378"/>
        <dbReference type="ChEBI" id="CHEBI:61506"/>
        <dbReference type="ChEBI" id="CHEBI:176431"/>
        <dbReference type="ChEBI" id="CHEBI:193068"/>
        <dbReference type="ChEBI" id="CHEBI:456216"/>
        <dbReference type="EC" id="2.4.99.23"/>
    </reaction>
</comment>
<proteinExistence type="inferred from homology"/>
<dbReference type="CAZy" id="GT9">
    <property type="family name" value="Glycosyltransferase Family 9"/>
</dbReference>
<dbReference type="OrthoDB" id="9767552at2"/>
<dbReference type="EMBL" id="CP000267">
    <property type="protein sequence ID" value="ABD70709.1"/>
    <property type="molecule type" value="Genomic_DNA"/>
</dbReference>
<organism evidence="14 15">
    <name type="scientific">Albidiferax ferrireducens (strain ATCC BAA-621 / DSM 15236 / T118)</name>
    <name type="common">Rhodoferax ferrireducens</name>
    <dbReference type="NCBI Taxonomy" id="338969"/>
    <lineage>
        <taxon>Bacteria</taxon>
        <taxon>Pseudomonadati</taxon>
        <taxon>Pseudomonadota</taxon>
        <taxon>Betaproteobacteria</taxon>
        <taxon>Burkholderiales</taxon>
        <taxon>Comamonadaceae</taxon>
        <taxon>Rhodoferax</taxon>
    </lineage>
</organism>
<dbReference type="InterPro" id="IPR011908">
    <property type="entry name" value="LipoPS_heptosylTferase-I"/>
</dbReference>
<evidence type="ECO:0000256" key="3">
    <source>
        <dbReference type="ARBA" id="ARBA00022475"/>
    </source>
</evidence>
<keyword evidence="15" id="KW-1185">Reference proteome</keyword>
<evidence type="ECO:0000256" key="5">
    <source>
        <dbReference type="ARBA" id="ARBA00022676"/>
    </source>
</evidence>
<dbReference type="GO" id="GO:0005829">
    <property type="term" value="C:cytosol"/>
    <property type="evidence" value="ECO:0007669"/>
    <property type="project" value="TreeGrafter"/>
</dbReference>
<dbReference type="GO" id="GO:0009244">
    <property type="term" value="P:lipopolysaccharide core region biosynthetic process"/>
    <property type="evidence" value="ECO:0007669"/>
    <property type="project" value="InterPro"/>
</dbReference>
<dbReference type="STRING" id="338969.Rfer_2998"/>
<dbReference type="RefSeq" id="WP_011465275.1">
    <property type="nucleotide sequence ID" value="NC_007908.1"/>
</dbReference>
<accession>Q21U44</accession>
<dbReference type="Proteomes" id="UP000008332">
    <property type="component" value="Chromosome"/>
</dbReference>
<keyword evidence="4" id="KW-0997">Cell inner membrane</keyword>
<dbReference type="SUPFAM" id="SSF53756">
    <property type="entry name" value="UDP-Glycosyltransferase/glycogen phosphorylase"/>
    <property type="match status" value="1"/>
</dbReference>
<sequence length="353" mass="38204">MKILIVKLSSLGDVVHAMPAVQDIRRAWPQAQIDWVVERSFAPLVQRCEGVNRVIACELRRWRHSPFSKQTRQAWRTFKVELQRERYDAVIDLQGLTKSAFISWLARLAPQGNRYGLAHQTEGSSFEAPARWVAHVAVTLEPHCHAVARSRAVCAQALGYAVPASMSFGLLASVNTGQTATVNIAFEAACPNGWVALVHGTSRADKQWPLEHWRSLGQRLNASGYAVALPHGSDTEQKTAQQIAQGLACAVVWPRLALDALTDALATCAGVVGVDSGLSHIAVALDLPHVQLYNFDTAWRTGPLNRTHQCSVFAQPSPTVDAVWQAWLAVAASAGATSRGSVAKSAPTGVMAL</sequence>
<dbReference type="InterPro" id="IPR002201">
    <property type="entry name" value="Glyco_trans_9"/>
</dbReference>
<evidence type="ECO:0000256" key="7">
    <source>
        <dbReference type="ARBA" id="ARBA00022985"/>
    </source>
</evidence>
<dbReference type="InterPro" id="IPR051199">
    <property type="entry name" value="LPS_LOS_Heptosyltrfase"/>
</dbReference>
<evidence type="ECO:0000256" key="4">
    <source>
        <dbReference type="ARBA" id="ARBA00022519"/>
    </source>
</evidence>
<keyword evidence="8" id="KW-0472">Membrane</keyword>
<evidence type="ECO:0000256" key="6">
    <source>
        <dbReference type="ARBA" id="ARBA00022679"/>
    </source>
</evidence>
<dbReference type="GO" id="GO:0008713">
    <property type="term" value="F:ADP-heptose-lipopolysaccharide heptosyltransferase activity"/>
    <property type="evidence" value="ECO:0007669"/>
    <property type="project" value="TreeGrafter"/>
</dbReference>
<dbReference type="Pfam" id="PF01075">
    <property type="entry name" value="Glyco_transf_9"/>
    <property type="match status" value="1"/>
</dbReference>
<keyword evidence="5" id="KW-0328">Glycosyltransferase</keyword>
<evidence type="ECO:0000313" key="14">
    <source>
        <dbReference type="EMBL" id="ABD70709.1"/>
    </source>
</evidence>
<dbReference type="KEGG" id="rfr:Rfer_2998"/>
<evidence type="ECO:0000256" key="10">
    <source>
        <dbReference type="ARBA" id="ARBA00044041"/>
    </source>
</evidence>
<keyword evidence="3" id="KW-1003">Cell membrane</keyword>
<evidence type="ECO:0000256" key="13">
    <source>
        <dbReference type="ARBA" id="ARBA00049201"/>
    </source>
</evidence>
<keyword evidence="6 14" id="KW-0808">Transferase</keyword>
<comment type="pathway">
    <text evidence="2">Bacterial outer membrane biogenesis; LPS core biosynthesis.</text>
</comment>
<name>Q21U44_ALBFT</name>
<evidence type="ECO:0000256" key="1">
    <source>
        <dbReference type="ARBA" id="ARBA00004515"/>
    </source>
</evidence>
<dbReference type="eggNOG" id="COG0859">
    <property type="taxonomic scope" value="Bacteria"/>
</dbReference>
<dbReference type="GO" id="GO:0005886">
    <property type="term" value="C:plasma membrane"/>
    <property type="evidence" value="ECO:0007669"/>
    <property type="project" value="UniProtKB-SubCell"/>
</dbReference>
<dbReference type="PANTHER" id="PTHR30160">
    <property type="entry name" value="TETRAACYLDISACCHARIDE 4'-KINASE-RELATED"/>
    <property type="match status" value="1"/>
</dbReference>
<dbReference type="AlphaFoldDB" id="Q21U44"/>
<keyword evidence="7" id="KW-0448">Lipopolysaccharide biosynthesis</keyword>
<comment type="subcellular location">
    <subcellularLocation>
        <location evidence="1">Cell inner membrane</location>
        <topology evidence="1">Peripheral membrane protein</topology>
        <orientation evidence="1">Cytoplasmic side</orientation>
    </subcellularLocation>
</comment>
<dbReference type="Gene3D" id="3.40.50.2000">
    <property type="entry name" value="Glycogen Phosphorylase B"/>
    <property type="match status" value="2"/>
</dbReference>
<protein>
    <recommendedName>
        <fullName evidence="11">Lipopolysaccharide heptosyltransferase 1</fullName>
        <ecNumber evidence="10">2.4.99.23</ecNumber>
    </recommendedName>
    <alternativeName>
        <fullName evidence="12">ADP-heptose:lipopolysaccharide heptosyltransferase I</fullName>
    </alternativeName>
</protein>